<name>A0A1D9G6D5_MOOP1</name>
<feature type="repeat" description="TPR" evidence="3">
    <location>
        <begin position="39"/>
        <end position="72"/>
    </location>
</feature>
<sequence length="454" mass="52328">MDKNTWALAQKAETLSLSGAYEQAIEIFEELQKSDSDNAWINAHLGKTYYQLMDYAKAEKYLKKAVKKNDNYLWAHAHLGETYRLRAITENDKKPKNKSIDSAIQHFEKALADKAPENSEYGWALAHLGATYRLKITLDKIKLLEENEIDQESKKQALNYLNRAIELMPTYAWAWGMRSTVHRLAQEYEESFWDLGVETQISPDLETLQHSPSPVPFLVSRRVSLYEHAFLFFYLTKREDNSEKKERYYSAAIACTQQVLILKPGDLIGQLILKIIEGTQKKENNGIGDELDDDFIKECHTVIKKIDAKLADICKAVLIYMIKAEPKTKKKLEKLAKQEVMSGHKLKKLVDDVLNNSDLDNPEIEVDPQLWLWQNFAWVEGSASVLSFLADLSNILKSSDEIYDDITGEAWPYRVLALIIYDQYALERLVQTPTLSEAERVETFKKLLLWVKSH</sequence>
<dbReference type="PANTHER" id="PTHR44943:SF8">
    <property type="entry name" value="TPR REPEAT-CONTAINING PROTEIN MJ0263"/>
    <property type="match status" value="1"/>
</dbReference>
<evidence type="ECO:0000256" key="2">
    <source>
        <dbReference type="ARBA" id="ARBA00022803"/>
    </source>
</evidence>
<dbReference type="Gene3D" id="1.25.40.10">
    <property type="entry name" value="Tetratricopeptide repeat domain"/>
    <property type="match status" value="2"/>
</dbReference>
<accession>A0A1D9G6D5</accession>
<dbReference type="PANTHER" id="PTHR44943">
    <property type="entry name" value="CELLULOSE SYNTHASE OPERON PROTEIN C"/>
    <property type="match status" value="1"/>
</dbReference>
<dbReference type="InterPro" id="IPR051685">
    <property type="entry name" value="Ycf3/AcsC/BcsC/TPR_MFPF"/>
</dbReference>
<protein>
    <submittedName>
        <fullName evidence="4">Tetratricopeptide repeat protein</fullName>
    </submittedName>
</protein>
<dbReference type="AlphaFoldDB" id="A0A1D9G6D5"/>
<keyword evidence="1" id="KW-0677">Repeat</keyword>
<evidence type="ECO:0000256" key="3">
    <source>
        <dbReference type="PROSITE-ProRule" id="PRU00339"/>
    </source>
</evidence>
<dbReference type="PROSITE" id="PS50005">
    <property type="entry name" value="TPR"/>
    <property type="match status" value="1"/>
</dbReference>
<dbReference type="SUPFAM" id="SSF81901">
    <property type="entry name" value="HCP-like"/>
    <property type="match status" value="1"/>
</dbReference>
<dbReference type="InterPro" id="IPR019734">
    <property type="entry name" value="TPR_rpt"/>
</dbReference>
<reference evidence="5" key="1">
    <citation type="submission" date="2016-10" db="EMBL/GenBank/DDBJ databases">
        <title>Comparative genomics uncovers the prolific and rare metabolic potential of the cyanobacterial genus Moorea.</title>
        <authorList>
            <person name="Leao T."/>
            <person name="Castelao G."/>
            <person name="Korobeynikov A."/>
            <person name="Monroe E.A."/>
            <person name="Podell S."/>
            <person name="Glukhov E."/>
            <person name="Allen E."/>
            <person name="Gerwick W.H."/>
            <person name="Gerwick L."/>
        </authorList>
    </citation>
    <scope>NUCLEOTIDE SEQUENCE [LARGE SCALE GENOMIC DNA]</scope>
    <source>
        <strain evidence="5">JHB</strain>
    </source>
</reference>
<evidence type="ECO:0000313" key="4">
    <source>
        <dbReference type="EMBL" id="AOY83055.1"/>
    </source>
</evidence>
<dbReference type="Pfam" id="PF14559">
    <property type="entry name" value="TPR_19"/>
    <property type="match status" value="1"/>
</dbReference>
<evidence type="ECO:0000313" key="5">
    <source>
        <dbReference type="Proteomes" id="UP000176944"/>
    </source>
</evidence>
<keyword evidence="2 3" id="KW-0802">TPR repeat</keyword>
<organism evidence="4 5">
    <name type="scientific">Moorena producens (strain JHB)</name>
    <dbReference type="NCBI Taxonomy" id="1454205"/>
    <lineage>
        <taxon>Bacteria</taxon>
        <taxon>Bacillati</taxon>
        <taxon>Cyanobacteriota</taxon>
        <taxon>Cyanophyceae</taxon>
        <taxon>Coleofasciculales</taxon>
        <taxon>Coleofasciculaceae</taxon>
        <taxon>Moorena</taxon>
    </lineage>
</organism>
<dbReference type="Proteomes" id="UP000176944">
    <property type="component" value="Chromosome"/>
</dbReference>
<proteinExistence type="predicted"/>
<dbReference type="InterPro" id="IPR011990">
    <property type="entry name" value="TPR-like_helical_dom_sf"/>
</dbReference>
<dbReference type="EMBL" id="CP017708">
    <property type="protein sequence ID" value="AOY83055.1"/>
    <property type="molecule type" value="Genomic_DNA"/>
</dbReference>
<gene>
    <name evidence="4" type="ORF">BJP36_27200</name>
</gene>
<dbReference type="SMART" id="SM00028">
    <property type="entry name" value="TPR"/>
    <property type="match status" value="2"/>
</dbReference>
<evidence type="ECO:0000256" key="1">
    <source>
        <dbReference type="ARBA" id="ARBA00022737"/>
    </source>
</evidence>